<evidence type="ECO:0000313" key="2">
    <source>
        <dbReference type="EMBL" id="JAH21030.1"/>
    </source>
</evidence>
<keyword evidence="1" id="KW-0472">Membrane</keyword>
<accession>A0A0E9QXR3</accession>
<name>A0A0E9QXR3_ANGAN</name>
<keyword evidence="1" id="KW-1133">Transmembrane helix</keyword>
<dbReference type="EMBL" id="GBXM01087547">
    <property type="protein sequence ID" value="JAH21030.1"/>
    <property type="molecule type" value="Transcribed_RNA"/>
</dbReference>
<evidence type="ECO:0000256" key="1">
    <source>
        <dbReference type="SAM" id="Phobius"/>
    </source>
</evidence>
<organism evidence="2">
    <name type="scientific">Anguilla anguilla</name>
    <name type="common">European freshwater eel</name>
    <name type="synonym">Muraena anguilla</name>
    <dbReference type="NCBI Taxonomy" id="7936"/>
    <lineage>
        <taxon>Eukaryota</taxon>
        <taxon>Metazoa</taxon>
        <taxon>Chordata</taxon>
        <taxon>Craniata</taxon>
        <taxon>Vertebrata</taxon>
        <taxon>Euteleostomi</taxon>
        <taxon>Actinopterygii</taxon>
        <taxon>Neopterygii</taxon>
        <taxon>Teleostei</taxon>
        <taxon>Anguilliformes</taxon>
        <taxon>Anguillidae</taxon>
        <taxon>Anguilla</taxon>
    </lineage>
</organism>
<proteinExistence type="predicted"/>
<keyword evidence="1" id="KW-0812">Transmembrane</keyword>
<reference evidence="2" key="1">
    <citation type="submission" date="2014-11" db="EMBL/GenBank/DDBJ databases">
        <authorList>
            <person name="Amaro Gonzalez C."/>
        </authorList>
    </citation>
    <scope>NUCLEOTIDE SEQUENCE</scope>
</reference>
<sequence length="43" mass="5067">MIAAMYIIPFLNKCTVYKRIFFGMIPGFTFVYTRMLYFNGSAE</sequence>
<protein>
    <submittedName>
        <fullName evidence="2">Uncharacterized protein</fullName>
    </submittedName>
</protein>
<reference evidence="2" key="2">
    <citation type="journal article" date="2015" name="Fish Shellfish Immunol.">
        <title>Early steps in the European eel (Anguilla anguilla)-Vibrio vulnificus interaction in the gills: Role of the RtxA13 toxin.</title>
        <authorList>
            <person name="Callol A."/>
            <person name="Pajuelo D."/>
            <person name="Ebbesson L."/>
            <person name="Teles M."/>
            <person name="MacKenzie S."/>
            <person name="Amaro C."/>
        </authorList>
    </citation>
    <scope>NUCLEOTIDE SEQUENCE</scope>
</reference>
<feature type="transmembrane region" description="Helical" evidence="1">
    <location>
        <begin position="20"/>
        <end position="38"/>
    </location>
</feature>
<dbReference type="AlphaFoldDB" id="A0A0E9QXR3"/>